<comment type="caution">
    <text evidence="5">The sequence shown here is derived from an EMBL/GenBank/DDBJ whole genome shotgun (WGS) entry which is preliminary data.</text>
</comment>
<dbReference type="Proteomes" id="UP001054857">
    <property type="component" value="Unassembled WGS sequence"/>
</dbReference>
<dbReference type="Pfam" id="PF08623">
    <property type="entry name" value="TIP120"/>
    <property type="match status" value="1"/>
</dbReference>
<dbReference type="Pfam" id="PF25782">
    <property type="entry name" value="TPR_CAND1"/>
    <property type="match status" value="1"/>
</dbReference>
<dbReference type="AlphaFoldDB" id="A0AAD3DGE1"/>
<evidence type="ECO:0000256" key="1">
    <source>
        <dbReference type="ARBA" id="ARBA00007657"/>
    </source>
</evidence>
<protein>
    <recommendedName>
        <fullName evidence="4">TATA-binding protein interacting (TIP20) domain-containing protein</fullName>
    </recommendedName>
</protein>
<dbReference type="InterPro" id="IPR016024">
    <property type="entry name" value="ARM-type_fold"/>
</dbReference>
<dbReference type="SUPFAM" id="SSF48371">
    <property type="entry name" value="ARM repeat"/>
    <property type="match status" value="1"/>
</dbReference>
<dbReference type="GO" id="GO:0010265">
    <property type="term" value="P:SCF complex assembly"/>
    <property type="evidence" value="ECO:0007669"/>
    <property type="project" value="InterPro"/>
</dbReference>
<comment type="similarity">
    <text evidence="1">Belongs to the CAND family.</text>
</comment>
<evidence type="ECO:0000259" key="4">
    <source>
        <dbReference type="Pfam" id="PF08623"/>
    </source>
</evidence>
<dbReference type="EMBL" id="BMAR01000001">
    <property type="protein sequence ID" value="GFR41083.1"/>
    <property type="molecule type" value="Genomic_DNA"/>
</dbReference>
<dbReference type="InterPro" id="IPR013932">
    <property type="entry name" value="TATA-bd_TIP120"/>
</dbReference>
<gene>
    <name evidence="5" type="ORF">Agub_g1723</name>
</gene>
<evidence type="ECO:0000256" key="3">
    <source>
        <dbReference type="ARBA" id="ARBA00022786"/>
    </source>
</evidence>
<dbReference type="PANTHER" id="PTHR12696">
    <property type="entry name" value="TIP120"/>
    <property type="match status" value="1"/>
</dbReference>
<evidence type="ECO:0000256" key="2">
    <source>
        <dbReference type="ARBA" id="ARBA00022737"/>
    </source>
</evidence>
<reference evidence="5 6" key="1">
    <citation type="journal article" date="2021" name="Sci. Rep.">
        <title>Genome sequencing of the multicellular alga Astrephomene provides insights into convergent evolution of germ-soma differentiation.</title>
        <authorList>
            <person name="Yamashita S."/>
            <person name="Yamamoto K."/>
            <person name="Matsuzaki R."/>
            <person name="Suzuki S."/>
            <person name="Yamaguchi H."/>
            <person name="Hirooka S."/>
            <person name="Minakuchi Y."/>
            <person name="Miyagishima S."/>
            <person name="Kawachi M."/>
            <person name="Toyoda A."/>
            <person name="Nozaki H."/>
        </authorList>
    </citation>
    <scope>NUCLEOTIDE SEQUENCE [LARGE SCALE GENOMIC DNA]</scope>
    <source>
        <strain evidence="5 6">NIES-4017</strain>
    </source>
</reference>
<accession>A0AAD3DGE1</accession>
<keyword evidence="3" id="KW-0833">Ubl conjugation pathway</keyword>
<sequence>EKSPLSLLVRDVPLIVRCSARQLGARERAGAKTRVGVLGVLRQLVAVAAGEVAGQVGALVPGVLAALQDKSGNTGLKIEALSFLRLTLAATPPALLQPHTRLLLPPVCACVNERYYKVAAEALRVCEALVGVLRPDPAAPVPPQQQPLVGPLYAAVMGRLSATDQDQEVKEAAISAMAAAAARLGDVLQKELPGVLRVLLERLRNEITRLTAVKALTTLASSPLLPPELLAGAGNGGGNGGGNGNGEGGVVGELTSFLRKANRLLRQASLVALEALASRYPPAFQGPVLTSAVEEAAALISDADVALASLALRFLITLTTLPGPMGHSAAAVVAERARGPALVLVRSPLLQGGALEVLQGFFAALAGSGGAGEGGAEALLGQLLEAGRSAEAASKQAQHSVARCVAALATTSPAQLPARVEMLLKSAGGRDPGTQRLALLCLGEIGGRTDLSSLPAVAAAASSLLAAPGSGEEVRQAASHALGGVTRGNLPHFLPGLVAQIGAAAGQPKQQYLLLQALNDVISTLASPSAGAKAAELGQDMADQVLSLLFGAVESEEECRNVVAECAGRLALLHPGRVLPALLERTSADSANMRAVVVSAVKFSVLERPHPVDAPLGPCLLRFLLLMADPDRHVRRAAVGALSGCAHAKPALVVGGLPQLLPLLYACTEVREDMIRTVDLGPFKHKIDDGLELRKSAFECLDILHDCCRDQLEPGPFLRALESGLGDHADVKMPCHTTLSKLVASDPGAVLAAAERLVGPLEKTLTTRLKSDAVKQEIDRHEDMLRSCLRCVDALAHVPGADNNAALQGFLRRVVLSSPPLREKYAAIQRERAEAEGGDAMDTAA</sequence>
<evidence type="ECO:0000313" key="5">
    <source>
        <dbReference type="EMBL" id="GFR41083.1"/>
    </source>
</evidence>
<keyword evidence="2" id="KW-0677">Repeat</keyword>
<dbReference type="InterPro" id="IPR039852">
    <property type="entry name" value="CAND1/CAND2"/>
</dbReference>
<name>A0AAD3DGE1_9CHLO</name>
<organism evidence="5 6">
    <name type="scientific">Astrephomene gubernaculifera</name>
    <dbReference type="NCBI Taxonomy" id="47775"/>
    <lineage>
        <taxon>Eukaryota</taxon>
        <taxon>Viridiplantae</taxon>
        <taxon>Chlorophyta</taxon>
        <taxon>core chlorophytes</taxon>
        <taxon>Chlorophyceae</taxon>
        <taxon>CS clade</taxon>
        <taxon>Chlamydomonadales</taxon>
        <taxon>Astrephomenaceae</taxon>
        <taxon>Astrephomene</taxon>
    </lineage>
</organism>
<keyword evidence="6" id="KW-1185">Reference proteome</keyword>
<proteinExistence type="inferred from homology"/>
<feature type="non-terminal residue" evidence="5">
    <location>
        <position position="845"/>
    </location>
</feature>
<evidence type="ECO:0000313" key="6">
    <source>
        <dbReference type="Proteomes" id="UP001054857"/>
    </source>
</evidence>
<feature type="domain" description="TATA-binding protein interacting (TIP20)" evidence="4">
    <location>
        <begin position="653"/>
        <end position="813"/>
    </location>
</feature>
<dbReference type="Gene3D" id="1.25.10.10">
    <property type="entry name" value="Leucine-rich Repeat Variant"/>
    <property type="match status" value="1"/>
</dbReference>
<dbReference type="InterPro" id="IPR011989">
    <property type="entry name" value="ARM-like"/>
</dbReference>